<sequence length="468" mass="50837">MINVDEKTERLGKEPVGRLLLAFSLPAIAGLFANALYNIVDRIFIGQNVGETGLAAVTVAFPLFELSIALCLLVCVGAASIASRSLGAGRKKRAELTLGNAFTLSVIIAIFICLGMASSLESALKLFGASEEILGPARDYMVIVLYGMPFFVISFVLNSLIRAEGSPRWAMGTLVLGTGVNIFLDWLFICHLGWGIKGAAWGTTISEFLSCLWVAIYYLKYSVLKIKYRNLKPRASLMGSILSIGITPCITSISFAVLLVLLNQRALRLGGDLAVSSVGIFLTLDTLFFLPALGISEAAQPIIGYNYGAGLYQRVRKAILLALGACLLVFSLSWFSTQFFAGRIVQIFCNDNLTLIHMTSRALKVGYIFLPAAAVFVVTSYTLQSLGRAREALFIQLVRQLGICYPAVLIMPSFLGLDGIWMAFPATDLGGSILAFFAIRRELKKLREEEKTVHPKLEVVANRSGGCR</sequence>
<reference evidence="12" key="1">
    <citation type="submission" date="2012-09" db="EMBL/GenBank/DDBJ databases">
        <authorList>
            <person name="Weinstock G."/>
            <person name="Sodergren E."/>
            <person name="Clifton S."/>
            <person name="Fulton L."/>
            <person name="Fulton B."/>
            <person name="Courtney L."/>
            <person name="Fronick C."/>
            <person name="Harrison M."/>
            <person name="Strong C."/>
            <person name="Farmer C."/>
            <person name="Delehaunty K."/>
            <person name="Markovic C."/>
            <person name="Hall O."/>
            <person name="Minx P."/>
            <person name="Tomlinson C."/>
            <person name="Mitreva M."/>
            <person name="Nelson J."/>
            <person name="Hou S."/>
            <person name="Wollam A."/>
            <person name="Pepin K.H."/>
            <person name="Johnson M."/>
            <person name="Bhonagiri V."/>
            <person name="Nash W.E."/>
            <person name="Suruliraj S."/>
            <person name="Warren W."/>
            <person name="Chinwalla A."/>
            <person name="Mardis E.R."/>
            <person name="Wilson R.K."/>
        </authorList>
    </citation>
    <scope>NUCLEOTIDE SEQUENCE [LARGE SCALE GENOMIC DNA]</scope>
    <source>
        <strain evidence="12">OS1</strain>
    </source>
</reference>
<keyword evidence="9" id="KW-0046">Antibiotic resistance</keyword>
<dbReference type="Pfam" id="PF01554">
    <property type="entry name" value="MatE"/>
    <property type="match status" value="2"/>
</dbReference>
<evidence type="ECO:0000256" key="1">
    <source>
        <dbReference type="ARBA" id="ARBA00004651"/>
    </source>
</evidence>
<accession>A0A0T5XB77</accession>
<dbReference type="PANTHER" id="PTHR43823:SF3">
    <property type="entry name" value="MULTIDRUG EXPORT PROTEIN MEPA"/>
    <property type="match status" value="1"/>
</dbReference>
<feature type="transmembrane region" description="Helical" evidence="10">
    <location>
        <begin position="173"/>
        <end position="194"/>
    </location>
</feature>
<keyword evidence="12" id="KW-1185">Reference proteome</keyword>
<organism evidence="11 12">
    <name type="scientific">Acetomicrobium hydrogeniformans ATCC BAA-1850</name>
    <dbReference type="NCBI Taxonomy" id="592015"/>
    <lineage>
        <taxon>Bacteria</taxon>
        <taxon>Thermotogati</taxon>
        <taxon>Synergistota</taxon>
        <taxon>Synergistia</taxon>
        <taxon>Synergistales</taxon>
        <taxon>Acetomicrobiaceae</taxon>
        <taxon>Acetomicrobium</taxon>
    </lineage>
</organism>
<evidence type="ECO:0000256" key="9">
    <source>
        <dbReference type="ARBA" id="ARBA00023251"/>
    </source>
</evidence>
<dbReference type="GO" id="GO:0015297">
    <property type="term" value="F:antiporter activity"/>
    <property type="evidence" value="ECO:0007669"/>
    <property type="project" value="InterPro"/>
</dbReference>
<name>A0A0T5XB77_9BACT</name>
<feature type="transmembrane region" description="Helical" evidence="10">
    <location>
        <begin position="393"/>
        <end position="414"/>
    </location>
</feature>
<protein>
    <recommendedName>
        <fullName evidence="3">Multidrug export protein MepA</fullName>
    </recommendedName>
</protein>
<evidence type="ECO:0000256" key="6">
    <source>
        <dbReference type="ARBA" id="ARBA00022692"/>
    </source>
</evidence>
<evidence type="ECO:0000256" key="3">
    <source>
        <dbReference type="ARBA" id="ARBA00022106"/>
    </source>
</evidence>
<feature type="transmembrane region" description="Helical" evidence="10">
    <location>
        <begin position="274"/>
        <end position="297"/>
    </location>
</feature>
<dbReference type="CDD" id="cd13143">
    <property type="entry name" value="MATE_MepA_like"/>
    <property type="match status" value="1"/>
</dbReference>
<proteinExistence type="inferred from homology"/>
<feature type="transmembrane region" description="Helical" evidence="10">
    <location>
        <begin position="101"/>
        <end position="120"/>
    </location>
</feature>
<evidence type="ECO:0000256" key="2">
    <source>
        <dbReference type="ARBA" id="ARBA00008417"/>
    </source>
</evidence>
<dbReference type="GO" id="GO:0042910">
    <property type="term" value="F:xenobiotic transmembrane transporter activity"/>
    <property type="evidence" value="ECO:0007669"/>
    <property type="project" value="InterPro"/>
</dbReference>
<keyword evidence="6 10" id="KW-0812">Transmembrane</keyword>
<keyword evidence="4" id="KW-0813">Transport</keyword>
<dbReference type="OrthoDB" id="3432at2"/>
<evidence type="ECO:0000256" key="5">
    <source>
        <dbReference type="ARBA" id="ARBA00022475"/>
    </source>
</evidence>
<feature type="transmembrane region" description="Helical" evidence="10">
    <location>
        <begin position="200"/>
        <end position="219"/>
    </location>
</feature>
<comment type="similarity">
    <text evidence="2">Belongs to the multi antimicrobial extrusion (MATE) (TC 2.A.66.1) family. MepA subfamily.</text>
</comment>
<comment type="caution">
    <text evidence="11">The sequence shown here is derived from an EMBL/GenBank/DDBJ whole genome shotgun (WGS) entry which is preliminary data.</text>
</comment>
<dbReference type="InterPro" id="IPR048279">
    <property type="entry name" value="MdtK-like"/>
</dbReference>
<dbReference type="PANTHER" id="PTHR43823">
    <property type="entry name" value="SPORULATION PROTEIN YKVU"/>
    <property type="match status" value="1"/>
</dbReference>
<dbReference type="EMBL" id="ACJX03000001">
    <property type="protein sequence ID" value="KRT35578.1"/>
    <property type="molecule type" value="Genomic_DNA"/>
</dbReference>
<dbReference type="AlphaFoldDB" id="A0A0T5XB77"/>
<dbReference type="Proteomes" id="UP000005273">
    <property type="component" value="Unassembled WGS sequence"/>
</dbReference>
<keyword evidence="8 10" id="KW-0472">Membrane</keyword>
<keyword evidence="5" id="KW-1003">Cell membrane</keyword>
<feature type="transmembrane region" description="Helical" evidence="10">
    <location>
        <begin position="318"/>
        <end position="341"/>
    </location>
</feature>
<comment type="subcellular location">
    <subcellularLocation>
        <location evidence="1">Cell membrane</location>
        <topology evidence="1">Multi-pass membrane protein</topology>
    </subcellularLocation>
</comment>
<keyword evidence="7 10" id="KW-1133">Transmembrane helix</keyword>
<feature type="transmembrane region" description="Helical" evidence="10">
    <location>
        <begin position="240"/>
        <end position="262"/>
    </location>
</feature>
<evidence type="ECO:0000256" key="7">
    <source>
        <dbReference type="ARBA" id="ARBA00022989"/>
    </source>
</evidence>
<evidence type="ECO:0000313" key="11">
    <source>
        <dbReference type="EMBL" id="KRT35578.1"/>
    </source>
</evidence>
<gene>
    <name evidence="11" type="ORF">HMPREF1705_02811</name>
</gene>
<dbReference type="GO" id="GO:0046677">
    <property type="term" value="P:response to antibiotic"/>
    <property type="evidence" value="ECO:0007669"/>
    <property type="project" value="UniProtKB-KW"/>
</dbReference>
<dbReference type="RefSeq" id="WP_009201717.1">
    <property type="nucleotide sequence ID" value="NZ_ACJX03000001.1"/>
</dbReference>
<dbReference type="InterPro" id="IPR002528">
    <property type="entry name" value="MATE_fam"/>
</dbReference>
<feature type="transmembrane region" description="Helical" evidence="10">
    <location>
        <begin position="140"/>
        <end position="161"/>
    </location>
</feature>
<feature type="transmembrane region" description="Helical" evidence="10">
    <location>
        <begin position="20"/>
        <end position="40"/>
    </location>
</feature>
<evidence type="ECO:0000256" key="4">
    <source>
        <dbReference type="ARBA" id="ARBA00022448"/>
    </source>
</evidence>
<evidence type="ECO:0000313" key="12">
    <source>
        <dbReference type="Proteomes" id="UP000005273"/>
    </source>
</evidence>
<dbReference type="GO" id="GO:0005886">
    <property type="term" value="C:plasma membrane"/>
    <property type="evidence" value="ECO:0007669"/>
    <property type="project" value="UniProtKB-SubCell"/>
</dbReference>
<feature type="transmembrane region" description="Helical" evidence="10">
    <location>
        <begin position="60"/>
        <end position="81"/>
    </location>
</feature>
<dbReference type="NCBIfam" id="TIGR00797">
    <property type="entry name" value="matE"/>
    <property type="match status" value="1"/>
</dbReference>
<feature type="transmembrane region" description="Helical" evidence="10">
    <location>
        <begin position="361"/>
        <end position="381"/>
    </location>
</feature>
<evidence type="ECO:0000256" key="10">
    <source>
        <dbReference type="SAM" id="Phobius"/>
    </source>
</evidence>
<dbReference type="STRING" id="592015.HMPREF1705_02811"/>
<dbReference type="PIRSF" id="PIRSF006603">
    <property type="entry name" value="DinF"/>
    <property type="match status" value="1"/>
</dbReference>
<dbReference type="InterPro" id="IPR045070">
    <property type="entry name" value="MATE_MepA-like"/>
</dbReference>
<evidence type="ECO:0000256" key="8">
    <source>
        <dbReference type="ARBA" id="ARBA00023136"/>
    </source>
</evidence>
<dbReference type="InterPro" id="IPR051327">
    <property type="entry name" value="MATE_MepA_subfamily"/>
</dbReference>
<feature type="transmembrane region" description="Helical" evidence="10">
    <location>
        <begin position="420"/>
        <end position="439"/>
    </location>
</feature>
<dbReference type="eggNOG" id="COG0534">
    <property type="taxonomic scope" value="Bacteria"/>
</dbReference>